<name>A0A9J5WW18_SOLCO</name>
<dbReference type="Proteomes" id="UP000824120">
    <property type="component" value="Chromosome 10"/>
</dbReference>
<organism evidence="3 4">
    <name type="scientific">Solanum commersonii</name>
    <name type="common">Commerson's wild potato</name>
    <name type="synonym">Commerson's nightshade</name>
    <dbReference type="NCBI Taxonomy" id="4109"/>
    <lineage>
        <taxon>Eukaryota</taxon>
        <taxon>Viridiplantae</taxon>
        <taxon>Streptophyta</taxon>
        <taxon>Embryophyta</taxon>
        <taxon>Tracheophyta</taxon>
        <taxon>Spermatophyta</taxon>
        <taxon>Magnoliopsida</taxon>
        <taxon>eudicotyledons</taxon>
        <taxon>Gunneridae</taxon>
        <taxon>Pentapetalae</taxon>
        <taxon>asterids</taxon>
        <taxon>lamiids</taxon>
        <taxon>Solanales</taxon>
        <taxon>Solanaceae</taxon>
        <taxon>Solanoideae</taxon>
        <taxon>Solaneae</taxon>
        <taxon>Solanum</taxon>
    </lineage>
</organism>
<evidence type="ECO:0000313" key="4">
    <source>
        <dbReference type="Proteomes" id="UP000824120"/>
    </source>
</evidence>
<dbReference type="AlphaFoldDB" id="A0A9J5WW18"/>
<reference evidence="3 4" key="1">
    <citation type="submission" date="2020-09" db="EMBL/GenBank/DDBJ databases">
        <title>De no assembly of potato wild relative species, Solanum commersonii.</title>
        <authorList>
            <person name="Cho K."/>
        </authorList>
    </citation>
    <scope>NUCLEOTIDE SEQUENCE [LARGE SCALE GENOMIC DNA]</scope>
    <source>
        <strain evidence="3">LZ3.2</strain>
        <tissue evidence="3">Leaf</tissue>
    </source>
</reference>
<proteinExistence type="predicted"/>
<keyword evidence="4" id="KW-1185">Reference proteome</keyword>
<protein>
    <recommendedName>
        <fullName evidence="2">NB-ARC domain-containing protein</fullName>
    </recommendedName>
</protein>
<gene>
    <name evidence="3" type="ORF">H5410_049803</name>
</gene>
<evidence type="ECO:0000256" key="1">
    <source>
        <dbReference type="SAM" id="MobiDB-lite"/>
    </source>
</evidence>
<feature type="domain" description="NB-ARC" evidence="2">
    <location>
        <begin position="35"/>
        <end position="89"/>
    </location>
</feature>
<dbReference type="Gene3D" id="3.40.50.300">
    <property type="entry name" value="P-loop containing nucleotide triphosphate hydrolases"/>
    <property type="match status" value="1"/>
</dbReference>
<dbReference type="GO" id="GO:0043531">
    <property type="term" value="F:ADP binding"/>
    <property type="evidence" value="ECO:0007669"/>
    <property type="project" value="InterPro"/>
</dbReference>
<dbReference type="SUPFAM" id="SSF52540">
    <property type="entry name" value="P-loop containing nucleoside triphosphate hydrolases"/>
    <property type="match status" value="1"/>
</dbReference>
<accession>A0A9J5WW18</accession>
<dbReference type="PANTHER" id="PTHR19338">
    <property type="entry name" value="TRANSLOCASE OF INNER MITOCHONDRIAL MEMBRANE 13 HOMOLOG"/>
    <property type="match status" value="1"/>
</dbReference>
<dbReference type="InterPro" id="IPR027417">
    <property type="entry name" value="P-loop_NTPase"/>
</dbReference>
<dbReference type="Pfam" id="PF00931">
    <property type="entry name" value="NB-ARC"/>
    <property type="match status" value="1"/>
</dbReference>
<feature type="region of interest" description="Disordered" evidence="1">
    <location>
        <begin position="1"/>
        <end position="27"/>
    </location>
</feature>
<dbReference type="PANTHER" id="PTHR19338:SF73">
    <property type="entry name" value="DISEASE RESISTANCE PROTEIN RGA2-LIKE"/>
    <property type="match status" value="1"/>
</dbReference>
<evidence type="ECO:0000259" key="2">
    <source>
        <dbReference type="Pfam" id="PF00931"/>
    </source>
</evidence>
<dbReference type="EMBL" id="JACXVP010000010">
    <property type="protein sequence ID" value="KAG5579176.1"/>
    <property type="molecule type" value="Genomic_DNA"/>
</dbReference>
<dbReference type="OrthoDB" id="1303173at2759"/>
<sequence>MFGIQSLHGGESSRRSPPQKRVPMVEEENVVGFDDEARKISSRLTNGSEELEIISIVGMGGLGKTTLAIKVYTDPSVEFHFYNRAWIMCLSSIVERRSFLEF</sequence>
<dbReference type="InterPro" id="IPR002182">
    <property type="entry name" value="NB-ARC"/>
</dbReference>
<comment type="caution">
    <text evidence="3">The sequence shown here is derived from an EMBL/GenBank/DDBJ whole genome shotgun (WGS) entry which is preliminary data.</text>
</comment>
<evidence type="ECO:0000313" key="3">
    <source>
        <dbReference type="EMBL" id="KAG5579176.1"/>
    </source>
</evidence>